<protein>
    <submittedName>
        <fullName evidence="2">T9SS type A sorting domain-containing protein</fullName>
    </submittedName>
</protein>
<organism evidence="2 3">
    <name type="scientific">Limnovirga soli</name>
    <dbReference type="NCBI Taxonomy" id="2656915"/>
    <lineage>
        <taxon>Bacteria</taxon>
        <taxon>Pseudomonadati</taxon>
        <taxon>Bacteroidota</taxon>
        <taxon>Chitinophagia</taxon>
        <taxon>Chitinophagales</taxon>
        <taxon>Chitinophagaceae</taxon>
        <taxon>Limnovirga</taxon>
    </lineage>
</organism>
<accession>A0A8J8FFU2</accession>
<dbReference type="InterPro" id="IPR015943">
    <property type="entry name" value="WD40/YVTN_repeat-like_dom_sf"/>
</dbReference>
<feature type="domain" description="Ig-like" evidence="1">
    <location>
        <begin position="1966"/>
        <end position="2047"/>
    </location>
</feature>
<evidence type="ECO:0000313" key="2">
    <source>
        <dbReference type="EMBL" id="NNV55867.1"/>
    </source>
</evidence>
<dbReference type="PANTHER" id="PTHR47199:SF2">
    <property type="entry name" value="PHOTOSYSTEM II STABILITY_ASSEMBLY FACTOR HCF136, CHLOROPLASTIC"/>
    <property type="match status" value="1"/>
</dbReference>
<dbReference type="RefSeq" id="WP_171607795.1">
    <property type="nucleotide sequence ID" value="NZ_WHPF01000006.1"/>
</dbReference>
<dbReference type="SUPFAM" id="SSF101898">
    <property type="entry name" value="NHL repeat"/>
    <property type="match status" value="1"/>
</dbReference>
<dbReference type="InterPro" id="IPR013783">
    <property type="entry name" value="Ig-like_fold"/>
</dbReference>
<dbReference type="InterPro" id="IPR026444">
    <property type="entry name" value="Secre_tail"/>
</dbReference>
<dbReference type="Proteomes" id="UP000598971">
    <property type="component" value="Unassembled WGS sequence"/>
</dbReference>
<dbReference type="SUPFAM" id="SSF110296">
    <property type="entry name" value="Oligoxyloglucan reducing end-specific cellobiohydrolase"/>
    <property type="match status" value="2"/>
</dbReference>
<name>A0A8J8FFU2_9BACT</name>
<dbReference type="Pfam" id="PF19081">
    <property type="entry name" value="Ig_7"/>
    <property type="match status" value="1"/>
</dbReference>
<dbReference type="NCBIfam" id="TIGR04183">
    <property type="entry name" value="Por_Secre_tail"/>
    <property type="match status" value="1"/>
</dbReference>
<gene>
    <name evidence="2" type="ORF">GD597_10385</name>
</gene>
<dbReference type="InterPro" id="IPR044023">
    <property type="entry name" value="Ig_7"/>
</dbReference>
<evidence type="ECO:0000313" key="3">
    <source>
        <dbReference type="Proteomes" id="UP000598971"/>
    </source>
</evidence>
<proteinExistence type="predicted"/>
<comment type="caution">
    <text evidence="2">The sequence shown here is derived from an EMBL/GenBank/DDBJ whole genome shotgun (WGS) entry which is preliminary data.</text>
</comment>
<dbReference type="PANTHER" id="PTHR47199">
    <property type="entry name" value="PHOTOSYSTEM II STABILITY/ASSEMBLY FACTOR HCF136, CHLOROPLASTIC"/>
    <property type="match status" value="1"/>
</dbReference>
<sequence>MRKKAFPGRRILWIVMWVCLLQLLAQYSQAQMRYLNLDTLKDNNSIKKFCFYTPNEGYIASQYWLGYTTDSGHTITKKYITISNVDYNGYAVNLTFGFGINGIKAFSKNNIVVYGHYGFVPAILTSTDGANTFKLIFLSLYSELAFNDGIKDMAFPENANTGYAVDADRILKTADKGNSWFTIRIEPESYFECLEPVDNNNVYTYNRQYGSVKLLKTSNAGSSWQQLNMPFGNRINSVSFITANTGWVNINEKLYKTINGGGNWSLVNDSAIAPFYCNKMKFINDTLGYAINGLFEVVKTTDGGKIWERLPRDNSYTYLYFIFEDLQCWDANLLWAGGGHGFMEISNNGGGKPIPKAYFTIDTANLYNTNTVHLNNYSKTGYTYEWYKNDTLISTDYNSSYQHDNPYQETDTIQLIVSNSSGKDTLIQYQVFTLPPPPPPPYTGWVQKQTNINDNLLDVRIIGTYGVMIGEKGIYTTTTGANNPNGWAKYTITGNNSDSLLLLHTSFKQLSFNDVVSIFYACGTDTVNKKAILLKIDLTNGSYAFLYKGEPGTAFNAMTYTTEYSFYKGNLLVVGNNGLCVNYNLENDQAITTVLEGNENLIGVFNRYFNALPTNIGVISANNLYVASRDFALAYTKKLNKTIKNAISGNSLYDYELADKKVFVTISDYSYYGIDSINRIKDTSIIYNTISDAQYGSQKFLATSKGVYKINTINGGNLNGYETIELQPGSAGKFINKIWFKQNPAYDTGYAVGKNGVLLATDNYGGPTVPYADILTGGNCQGDYSYLAGVHGTGYICKWYIDNKLVSEDCNINGVLIPDAGFHTLRYVVSNIYALADTSTKQIFISVPPATGLKIMVTDSVLCKSEPAFITIQNSESGYEYELIEESTGKSFGKIAGSGGTITLKSTPVSNTAIFYLLITSSNGGCAIKSDNRFKIIVEHTQSRFANEQINIVEGEKLNFYQRSLEASHFDWQFNEDAGITSFNGANPKDISYPSSGQKTLTLISKSEAGCTDTLNSNAVFVYKKPMPDETCYIQNIDDSDFSYYPQSPVAFQKIQLSTNNNYFITGAGNNPLLKSRHGNTVQFKQSGISYLAKYSTDGVLKWYNYIKHGNISAVTEDKNGNIYITGSLLTRDYYYFNNGDSMHIAALLGTDSTIDYYDKYNGFVLKMDSTGKYLWHSIFNDPSEINDYGYPSINGGSVNSLTIKDNNIILTGGFGSRLAYSRNGTSKTLYDFADSSGYYTGYYFVMKIDTDGNFIWSSALKHNTVNASELNSVAIDNNGNAYCSGYYEVALTLYNADGSQFGYLRGNTAYFRGFLLKYDVNGKIKWYNELKTGYIYGDATLRNVTVDNAGNVYATGSARGSYNDEQIVITSNNGTQAFDSLNTYLLIKFDTNGKYIWSAGSKGGYYGGGNYVLVKDNQVITLGAISNNGIPETTYAMTSANRTADFLTIGEAEFFVGTYSLDGQLKRIVKSGNGFGGHVNANSFQIDNSNNYIIGGVIDNYGGGTSNYSIFGNTLNTNGIDAFFTKTSPDFCASDIQPIANAGADKTVCGGSTVTLGTDSIPGSIYTWTSKPAGFSSSSPTPKITALDTTTFYLSVTNASGYFARDSVTIAIVGFAIADAGRDTIICAGQPLTIGTPATGGVYSWTSNPVGYSSSEASTTIKPDSTTIYYLSVSNGSCSATDSIQVIVNPSVEIVAINTLISTIKCENDGAQFQATVIPADAKIKWLNNGVEFFPTTPTDYTFLSTEPFNLNDEVSFIATPKPGSGCYTSAQKQSNIIKSTATPGVEISVAITASEKTICPGTPITFTAIPNNAGTEITYEWFLNGLTTGSTSDTFTSSTLNNNDEVLVRITSNLPCAAPNPANSNTIVVKVGTIDKPTATVIASDTVLCGKSLVTFSASCDASAFTTQWYKNGIPVATGNTFTTDALANNDKIYAVVIASTGCFSAFSDTSNTINITVKEPITPQVTIGTTTTNVCQGATVLFTATTSGGGSTPSFNWLINGISTGIITNTFSTTTLNNNDEIQMQLTSSETCTTLSTVTSNTITITVINPPPAFAGNNQLVCPGTLVQLGEAVNGNIYSWTSLPAGFTANNANPATKPLVTTNYILTVTNSNGCISKDTVQISTLTAPNADAGIDKSICGTPEHVLLGSTAVAGNTYSWSPATGLDNASISQPSALPGVTTLYTVSVTNSIGCSTTDTVKVSVNPAEIIINIDTTKNTCIGEGITIGITPQAGYTYNWNSIPAGFSSTIANPVVAPETNTTYILNQHNLQTGCNATAQVKIIADTCKPGIITIYPNPTFGSITIQLDVNNTEIKYFELIDAHGAVVLSKQLSYTTTFDLHSFSAGIYYYHVVVGFGKIVQSGKLILQH</sequence>
<reference evidence="2" key="1">
    <citation type="submission" date="2019-10" db="EMBL/GenBank/DDBJ databases">
        <title>Draft genome sequence of Panacibacter sp. KCS-6.</title>
        <authorList>
            <person name="Yim K.J."/>
        </authorList>
    </citation>
    <scope>NUCLEOTIDE SEQUENCE</scope>
    <source>
        <strain evidence="2">KCS-6</strain>
    </source>
</reference>
<evidence type="ECO:0000259" key="1">
    <source>
        <dbReference type="PROSITE" id="PS50835"/>
    </source>
</evidence>
<dbReference type="InterPro" id="IPR007110">
    <property type="entry name" value="Ig-like_dom"/>
</dbReference>
<keyword evidence="3" id="KW-1185">Reference proteome</keyword>
<dbReference type="EMBL" id="WHPF01000006">
    <property type="protein sequence ID" value="NNV55867.1"/>
    <property type="molecule type" value="Genomic_DNA"/>
</dbReference>
<dbReference type="PROSITE" id="PS50835">
    <property type="entry name" value="IG_LIKE"/>
    <property type="match status" value="1"/>
</dbReference>
<dbReference type="Gene3D" id="2.60.40.10">
    <property type="entry name" value="Immunoglobulins"/>
    <property type="match status" value="1"/>
</dbReference>
<dbReference type="Gene3D" id="2.130.10.10">
    <property type="entry name" value="YVTN repeat-like/Quinoprotein amine dehydrogenase"/>
    <property type="match status" value="1"/>
</dbReference>
<dbReference type="Pfam" id="PF18962">
    <property type="entry name" value="Por_Secre_tail"/>
    <property type="match status" value="1"/>
</dbReference>